<keyword evidence="3" id="KW-1185">Reference proteome</keyword>
<keyword evidence="1" id="KW-1133">Transmembrane helix</keyword>
<organism evidence="2 3">
    <name type="scientific">Phyllosticta citribraziliensis</name>
    <dbReference type="NCBI Taxonomy" id="989973"/>
    <lineage>
        <taxon>Eukaryota</taxon>
        <taxon>Fungi</taxon>
        <taxon>Dikarya</taxon>
        <taxon>Ascomycota</taxon>
        <taxon>Pezizomycotina</taxon>
        <taxon>Dothideomycetes</taxon>
        <taxon>Dothideomycetes incertae sedis</taxon>
        <taxon>Botryosphaeriales</taxon>
        <taxon>Phyllostictaceae</taxon>
        <taxon>Phyllosticta</taxon>
    </lineage>
</organism>
<feature type="transmembrane region" description="Helical" evidence="1">
    <location>
        <begin position="80"/>
        <end position="100"/>
    </location>
</feature>
<comment type="caution">
    <text evidence="2">The sequence shown here is derived from an EMBL/GenBank/DDBJ whole genome shotgun (WGS) entry which is preliminary data.</text>
</comment>
<protein>
    <submittedName>
        <fullName evidence="2">Uncharacterized protein</fullName>
    </submittedName>
</protein>
<dbReference type="GeneID" id="92034227"/>
<reference evidence="2 3" key="1">
    <citation type="submission" date="2024-04" db="EMBL/GenBank/DDBJ databases">
        <title>Phyllosticta paracitricarpa is synonymous to the EU quarantine fungus P. citricarpa based on phylogenomic analyses.</title>
        <authorList>
            <consortium name="Lawrence Berkeley National Laboratory"/>
            <person name="Van ingen-buijs V.A."/>
            <person name="Van westerhoven A.C."/>
            <person name="Haridas S."/>
            <person name="Skiadas P."/>
            <person name="Martin F."/>
            <person name="Groenewald J.Z."/>
            <person name="Crous P.W."/>
            <person name="Seidl M.F."/>
        </authorList>
    </citation>
    <scope>NUCLEOTIDE SEQUENCE [LARGE SCALE GENOMIC DNA]</scope>
    <source>
        <strain evidence="2 3">CPC 17464</strain>
    </source>
</reference>
<dbReference type="EMBL" id="JBBPEH010000011">
    <property type="protein sequence ID" value="KAK7532029.1"/>
    <property type="molecule type" value="Genomic_DNA"/>
</dbReference>
<dbReference type="RefSeq" id="XP_066651699.1">
    <property type="nucleotide sequence ID" value="XM_066801321.1"/>
</dbReference>
<proteinExistence type="predicted"/>
<evidence type="ECO:0000256" key="1">
    <source>
        <dbReference type="SAM" id="Phobius"/>
    </source>
</evidence>
<keyword evidence="1" id="KW-0812">Transmembrane</keyword>
<evidence type="ECO:0000313" key="3">
    <source>
        <dbReference type="Proteomes" id="UP001360953"/>
    </source>
</evidence>
<gene>
    <name evidence="2" type="ORF">J3D65DRAFT_635459</name>
</gene>
<keyword evidence="1" id="KW-0472">Membrane</keyword>
<name>A0ABR1L9W3_9PEZI</name>
<feature type="transmembrane region" description="Helical" evidence="1">
    <location>
        <begin position="36"/>
        <end position="59"/>
    </location>
</feature>
<sequence length="134" mass="15044">MYGGTGWGGIDGYGSWYHTCGKHPLTANCMREWGKWMSWVGFGIFISLRLFFVLFGVVFRCSIQLPCHTLSSSHPACSCAVSACLLVCLPCGGTFIPVLIRPAVMWRWMWPSNRLPRLSWVCSVSWLDSLVSFV</sequence>
<accession>A0ABR1L9W3</accession>
<dbReference type="Proteomes" id="UP001360953">
    <property type="component" value="Unassembled WGS sequence"/>
</dbReference>
<evidence type="ECO:0000313" key="2">
    <source>
        <dbReference type="EMBL" id="KAK7532029.1"/>
    </source>
</evidence>